<dbReference type="EnsemblMetazoa" id="XM_031920788">
    <property type="protein sequence ID" value="XP_031776648"/>
    <property type="gene ID" value="LOC116415731"/>
</dbReference>
<evidence type="ECO:0000256" key="1">
    <source>
        <dbReference type="SAM" id="SignalP"/>
    </source>
</evidence>
<feature type="chain" id="PRO_5036401765" evidence="1">
    <location>
        <begin position="28"/>
        <end position="171"/>
    </location>
</feature>
<dbReference type="AlphaFoldDB" id="A0A7M7PU65"/>
<organism evidence="2 3">
    <name type="scientific">Nasonia vitripennis</name>
    <name type="common">Parasitic wasp</name>
    <dbReference type="NCBI Taxonomy" id="7425"/>
    <lineage>
        <taxon>Eukaryota</taxon>
        <taxon>Metazoa</taxon>
        <taxon>Ecdysozoa</taxon>
        <taxon>Arthropoda</taxon>
        <taxon>Hexapoda</taxon>
        <taxon>Insecta</taxon>
        <taxon>Pterygota</taxon>
        <taxon>Neoptera</taxon>
        <taxon>Endopterygota</taxon>
        <taxon>Hymenoptera</taxon>
        <taxon>Apocrita</taxon>
        <taxon>Proctotrupomorpha</taxon>
        <taxon>Chalcidoidea</taxon>
        <taxon>Pteromalidae</taxon>
        <taxon>Pteromalinae</taxon>
        <taxon>Nasonia</taxon>
    </lineage>
</organism>
<feature type="signal peptide" evidence="1">
    <location>
        <begin position="1"/>
        <end position="27"/>
    </location>
</feature>
<keyword evidence="1" id="KW-0732">Signal</keyword>
<evidence type="ECO:0000313" key="3">
    <source>
        <dbReference type="Proteomes" id="UP000002358"/>
    </source>
</evidence>
<dbReference type="KEGG" id="nvi:116415731"/>
<proteinExistence type="predicted"/>
<dbReference type="RefSeq" id="XP_031776648.1">
    <property type="nucleotide sequence ID" value="XM_031920788.2"/>
</dbReference>
<keyword evidence="3" id="KW-1185">Reference proteome</keyword>
<protein>
    <submittedName>
        <fullName evidence="2">Uncharacterized protein</fullName>
    </submittedName>
</protein>
<evidence type="ECO:0000313" key="2">
    <source>
        <dbReference type="EnsemblMetazoa" id="XP_031776649"/>
    </source>
</evidence>
<dbReference type="RefSeq" id="XP_031776649.1">
    <property type="nucleotide sequence ID" value="XM_031920789.2"/>
</dbReference>
<accession>A0A7M7PU65</accession>
<dbReference type="GeneID" id="116415731"/>
<sequence>MVGAILRCDKACIIFVFFFLLIRNGESKCELQALSSARYDVLNIESATGPLIFTYAKQKPEIRYLIIIKNDFCLFFSSDDKERPDIRLYLSCPGHNLSMKFELSTYVLSIHTTFLTAIDGDFNIHSFGKFSASYPNSIRCTDEPVHVMNKVSEVNLDKIYYSECYYSHPYF</sequence>
<dbReference type="InParanoid" id="A0A7M7PU65"/>
<reference evidence="2" key="1">
    <citation type="submission" date="2021-01" db="UniProtKB">
        <authorList>
            <consortium name="EnsemblMetazoa"/>
        </authorList>
    </citation>
    <scope>IDENTIFICATION</scope>
</reference>
<dbReference type="EnsemblMetazoa" id="XM_031920789">
    <property type="protein sequence ID" value="XP_031776649"/>
    <property type="gene ID" value="LOC116415731"/>
</dbReference>
<dbReference type="Proteomes" id="UP000002358">
    <property type="component" value="Chromosome 1"/>
</dbReference>
<name>A0A7M7PU65_NASVI</name>